<dbReference type="EMBL" id="RKLP01000012">
    <property type="protein sequence ID" value="RVW07585.1"/>
    <property type="molecule type" value="Genomic_DNA"/>
</dbReference>
<proteinExistence type="predicted"/>
<dbReference type="Proteomes" id="UP000286208">
    <property type="component" value="Unassembled WGS sequence"/>
</dbReference>
<name>A0A438B9N3_9NOCA</name>
<evidence type="ECO:0000313" key="2">
    <source>
        <dbReference type="EMBL" id="RVW07585.1"/>
    </source>
</evidence>
<dbReference type="InterPro" id="IPR019681">
    <property type="entry name" value="DUF2530"/>
</dbReference>
<evidence type="ECO:0000313" key="3">
    <source>
        <dbReference type="Proteomes" id="UP000286208"/>
    </source>
</evidence>
<organism evidence="2 3">
    <name type="scientific">Prescottella agglutinans</name>
    <dbReference type="NCBI Taxonomy" id="1644129"/>
    <lineage>
        <taxon>Bacteria</taxon>
        <taxon>Bacillati</taxon>
        <taxon>Actinomycetota</taxon>
        <taxon>Actinomycetes</taxon>
        <taxon>Mycobacteriales</taxon>
        <taxon>Nocardiaceae</taxon>
        <taxon>Prescottella</taxon>
    </lineage>
</organism>
<feature type="transmembrane region" description="Helical" evidence="1">
    <location>
        <begin position="20"/>
        <end position="39"/>
    </location>
</feature>
<gene>
    <name evidence="2" type="ORF">EGT67_21740</name>
</gene>
<sequence>MTEIHSTPTLVERLSDPRPVLAVGTAAWVVATVVVLLSGDRWSDALPICFAGSALGLLGFGLFLVQRSAARRGKRGAQRGLD</sequence>
<comment type="caution">
    <text evidence="2">The sequence shown here is derived from an EMBL/GenBank/DDBJ whole genome shotgun (WGS) entry which is preliminary data.</text>
</comment>
<evidence type="ECO:0000256" key="1">
    <source>
        <dbReference type="SAM" id="Phobius"/>
    </source>
</evidence>
<dbReference type="AlphaFoldDB" id="A0A438B9N3"/>
<reference evidence="2 3" key="1">
    <citation type="submission" date="2018-11" db="EMBL/GenBank/DDBJ databases">
        <title>Rhodococcus spongicola sp. nov. and Rhodococcus xishaensis sp. nov. from marine sponges.</title>
        <authorList>
            <person name="Li L."/>
            <person name="Lin H.W."/>
        </authorList>
    </citation>
    <scope>NUCLEOTIDE SEQUENCE [LARGE SCALE GENOMIC DNA]</scope>
    <source>
        <strain evidence="2 3">CCTCC AB2014297</strain>
    </source>
</reference>
<feature type="transmembrane region" description="Helical" evidence="1">
    <location>
        <begin position="45"/>
        <end position="65"/>
    </location>
</feature>
<keyword evidence="1" id="KW-1133">Transmembrane helix</keyword>
<keyword evidence="1" id="KW-0812">Transmembrane</keyword>
<dbReference type="RefSeq" id="WP_127918178.1">
    <property type="nucleotide sequence ID" value="NZ_RKLP01000012.1"/>
</dbReference>
<dbReference type="Pfam" id="PF10745">
    <property type="entry name" value="DUF2530"/>
    <property type="match status" value="1"/>
</dbReference>
<protein>
    <submittedName>
        <fullName evidence="2">DUF2530 domain-containing protein</fullName>
    </submittedName>
</protein>
<accession>A0A438B9N3</accession>
<keyword evidence="3" id="KW-1185">Reference proteome</keyword>
<keyword evidence="1" id="KW-0472">Membrane</keyword>